<gene>
    <name evidence="3" type="ORF">VTL71DRAFT_12889</name>
</gene>
<name>A0ABR4CP96_9HELO</name>
<feature type="transmembrane region" description="Helical" evidence="2">
    <location>
        <begin position="150"/>
        <end position="168"/>
    </location>
</feature>
<proteinExistence type="predicted"/>
<dbReference type="Proteomes" id="UP001595075">
    <property type="component" value="Unassembled WGS sequence"/>
</dbReference>
<keyword evidence="4" id="KW-1185">Reference proteome</keyword>
<comment type="caution">
    <text evidence="3">The sequence shown here is derived from an EMBL/GenBank/DDBJ whole genome shotgun (WGS) entry which is preliminary data.</text>
</comment>
<reference evidence="3 4" key="1">
    <citation type="journal article" date="2024" name="Commun. Biol.">
        <title>Comparative genomic analysis of thermophilic fungi reveals convergent evolutionary adaptations and gene losses.</title>
        <authorList>
            <person name="Steindorff A.S."/>
            <person name="Aguilar-Pontes M.V."/>
            <person name="Robinson A.J."/>
            <person name="Andreopoulos B."/>
            <person name="LaButti K."/>
            <person name="Kuo A."/>
            <person name="Mondo S."/>
            <person name="Riley R."/>
            <person name="Otillar R."/>
            <person name="Haridas S."/>
            <person name="Lipzen A."/>
            <person name="Grimwood J."/>
            <person name="Schmutz J."/>
            <person name="Clum A."/>
            <person name="Reid I.D."/>
            <person name="Moisan M.C."/>
            <person name="Butler G."/>
            <person name="Nguyen T.T.M."/>
            <person name="Dewar K."/>
            <person name="Conant G."/>
            <person name="Drula E."/>
            <person name="Henrissat B."/>
            <person name="Hansel C."/>
            <person name="Singer S."/>
            <person name="Hutchinson M.I."/>
            <person name="de Vries R.P."/>
            <person name="Natvig D.O."/>
            <person name="Powell A.J."/>
            <person name="Tsang A."/>
            <person name="Grigoriev I.V."/>
        </authorList>
    </citation>
    <scope>NUCLEOTIDE SEQUENCE [LARGE SCALE GENOMIC DNA]</scope>
    <source>
        <strain evidence="3 4">CBS 494.80</strain>
    </source>
</reference>
<sequence length="186" mass="20440">MLEFGVASSSSSSVRESAHGGLWRDLECSEQYLRTTVLRRPQQGVNGKREDTTIRDRDGYASNVLSLLTPSPSNLLSRVALSNVPAPPQRPPTPLPRQDQSTDSPSLCPFSLSFITISSFAVTSYTHFYSVHNIVGQLRFIIRGTRTRMIVQWIFGLGWTGVALGVGADMTHGGLLFGFGFVPHSW</sequence>
<evidence type="ECO:0000256" key="1">
    <source>
        <dbReference type="SAM" id="MobiDB-lite"/>
    </source>
</evidence>
<protein>
    <submittedName>
        <fullName evidence="3">Uncharacterized protein</fullName>
    </submittedName>
</protein>
<keyword evidence="2" id="KW-0472">Membrane</keyword>
<feature type="compositionally biased region" description="Pro residues" evidence="1">
    <location>
        <begin position="85"/>
        <end position="95"/>
    </location>
</feature>
<evidence type="ECO:0000256" key="2">
    <source>
        <dbReference type="SAM" id="Phobius"/>
    </source>
</evidence>
<evidence type="ECO:0000313" key="3">
    <source>
        <dbReference type="EMBL" id="KAL2071654.1"/>
    </source>
</evidence>
<dbReference type="EMBL" id="JAZHXI010000005">
    <property type="protein sequence ID" value="KAL2071654.1"/>
    <property type="molecule type" value="Genomic_DNA"/>
</dbReference>
<keyword evidence="2" id="KW-0812">Transmembrane</keyword>
<feature type="transmembrane region" description="Helical" evidence="2">
    <location>
        <begin position="110"/>
        <end position="129"/>
    </location>
</feature>
<accession>A0ABR4CP96</accession>
<feature type="region of interest" description="Disordered" evidence="1">
    <location>
        <begin position="83"/>
        <end position="104"/>
    </location>
</feature>
<organism evidence="3 4">
    <name type="scientific">Oculimacula yallundae</name>
    <dbReference type="NCBI Taxonomy" id="86028"/>
    <lineage>
        <taxon>Eukaryota</taxon>
        <taxon>Fungi</taxon>
        <taxon>Dikarya</taxon>
        <taxon>Ascomycota</taxon>
        <taxon>Pezizomycotina</taxon>
        <taxon>Leotiomycetes</taxon>
        <taxon>Helotiales</taxon>
        <taxon>Ploettnerulaceae</taxon>
        <taxon>Oculimacula</taxon>
    </lineage>
</organism>
<evidence type="ECO:0000313" key="4">
    <source>
        <dbReference type="Proteomes" id="UP001595075"/>
    </source>
</evidence>
<keyword evidence="2" id="KW-1133">Transmembrane helix</keyword>